<name>A0ABM5U8J8_YERAE</name>
<sequence length="214" mass="24818">MDTEASKDRNRVAGRDFNEENTRIDQFVGRDLVNISIPHPPKDDRPLVPAQRKQLNQLVQEIVETGYEESFAIWQRVHAEIGVSSIEEMTVSHYQVAYRYLRALSVRYCDQEASKSLIHLLLKNTQKESERQQLIRYCHIQFGTGRLTELSRLQLQQALSWLDEKQYSEPISPTAPTSEKRLSWQQILRDHPIFTGGVFISGFLIAFLIVSFNK</sequence>
<keyword evidence="1" id="KW-1133">Transmembrane helix</keyword>
<keyword evidence="1" id="KW-0472">Membrane</keyword>
<protein>
    <submittedName>
        <fullName evidence="2">Membrane protein</fullName>
    </submittedName>
</protein>
<gene>
    <name evidence="2" type="ORF">ACZ76_00475</name>
</gene>
<accession>A0ABM5U8J8</accession>
<evidence type="ECO:0000313" key="2">
    <source>
        <dbReference type="EMBL" id="AKP32134.1"/>
    </source>
</evidence>
<proteinExistence type="predicted"/>
<dbReference type="GeneID" id="61900879"/>
<dbReference type="EMBL" id="CP011975">
    <property type="protein sequence ID" value="AKP32134.1"/>
    <property type="molecule type" value="Genomic_DNA"/>
</dbReference>
<keyword evidence="1" id="KW-0812">Transmembrane</keyword>
<organism evidence="2 3">
    <name type="scientific">Yersinia aleksiciae</name>
    <dbReference type="NCBI Taxonomy" id="263819"/>
    <lineage>
        <taxon>Bacteria</taxon>
        <taxon>Pseudomonadati</taxon>
        <taxon>Pseudomonadota</taxon>
        <taxon>Gammaproteobacteria</taxon>
        <taxon>Enterobacterales</taxon>
        <taxon>Yersiniaceae</taxon>
        <taxon>Yersinia</taxon>
    </lineage>
</organism>
<dbReference type="Proteomes" id="UP000069914">
    <property type="component" value="Chromosome"/>
</dbReference>
<feature type="transmembrane region" description="Helical" evidence="1">
    <location>
        <begin position="193"/>
        <end position="212"/>
    </location>
</feature>
<reference evidence="2 3" key="1">
    <citation type="journal article" date="2015" name="Genome Announc.">
        <title>De Novo Genome Sequence of Yersinia aleksiciae Y159T.</title>
        <authorList>
            <person name="Sprague L.D."/>
            <person name="Neubauer H."/>
        </authorList>
    </citation>
    <scope>NUCLEOTIDE SEQUENCE [LARGE SCALE GENOMIC DNA]</scope>
    <source>
        <strain evidence="2 3">159</strain>
    </source>
</reference>
<dbReference type="RefSeq" id="WP_048615812.1">
    <property type="nucleotide sequence ID" value="NZ_CABMLM010000001.1"/>
</dbReference>
<evidence type="ECO:0000313" key="3">
    <source>
        <dbReference type="Proteomes" id="UP000069914"/>
    </source>
</evidence>
<keyword evidence="3" id="KW-1185">Reference proteome</keyword>
<evidence type="ECO:0000256" key="1">
    <source>
        <dbReference type="SAM" id="Phobius"/>
    </source>
</evidence>